<dbReference type="CDD" id="cd06661">
    <property type="entry name" value="GGCT_like"/>
    <property type="match status" value="1"/>
</dbReference>
<keyword evidence="2" id="KW-0456">Lyase</keyword>
<evidence type="ECO:0000256" key="1">
    <source>
        <dbReference type="ARBA" id="ARBA00012346"/>
    </source>
</evidence>
<evidence type="ECO:0000313" key="7">
    <source>
        <dbReference type="Proteomes" id="UP000076154"/>
    </source>
</evidence>
<dbReference type="PANTHER" id="PTHR12935:SF0">
    <property type="entry name" value="GAMMA-GLUTAMYLCYCLOTRANSFERASE"/>
    <property type="match status" value="1"/>
</dbReference>
<dbReference type="Gene3D" id="3.10.490.10">
    <property type="entry name" value="Gamma-glutamyl cyclotransferase-like"/>
    <property type="match status" value="1"/>
</dbReference>
<dbReference type="EMBL" id="LUEZ02000055">
    <property type="protein sequence ID" value="RDB21100.1"/>
    <property type="molecule type" value="Genomic_DNA"/>
</dbReference>
<accession>A0A369JIR8</accession>
<comment type="caution">
    <text evidence="6">The sequence shown here is derived from an EMBL/GenBank/DDBJ whole genome shotgun (WGS) entry which is preliminary data.</text>
</comment>
<proteinExistence type="predicted"/>
<protein>
    <recommendedName>
        <fullName evidence="1">gamma-glutamylcyclotransferase</fullName>
        <ecNumber evidence="1">4.3.2.9</ecNumber>
    </recommendedName>
</protein>
<dbReference type="Pfam" id="PF06094">
    <property type="entry name" value="GGACT"/>
    <property type="match status" value="1"/>
</dbReference>
<evidence type="ECO:0000256" key="2">
    <source>
        <dbReference type="ARBA" id="ARBA00023239"/>
    </source>
</evidence>
<dbReference type="GO" id="GO:0016740">
    <property type="term" value="F:transferase activity"/>
    <property type="evidence" value="ECO:0007669"/>
    <property type="project" value="UniProtKB-KW"/>
</dbReference>
<keyword evidence="7" id="KW-1185">Reference proteome</keyword>
<dbReference type="PANTHER" id="PTHR12935">
    <property type="entry name" value="GAMMA-GLUTAMYLCYCLOTRANSFERASE"/>
    <property type="match status" value="1"/>
</dbReference>
<organism evidence="6 7">
    <name type="scientific">Hypsizygus marmoreus</name>
    <name type="common">White beech mushroom</name>
    <name type="synonym">Agaricus marmoreus</name>
    <dbReference type="NCBI Taxonomy" id="39966"/>
    <lineage>
        <taxon>Eukaryota</taxon>
        <taxon>Fungi</taxon>
        <taxon>Dikarya</taxon>
        <taxon>Basidiomycota</taxon>
        <taxon>Agaricomycotina</taxon>
        <taxon>Agaricomycetes</taxon>
        <taxon>Agaricomycetidae</taxon>
        <taxon>Agaricales</taxon>
        <taxon>Tricholomatineae</taxon>
        <taxon>Lyophyllaceae</taxon>
        <taxon>Hypsizygus</taxon>
    </lineage>
</organism>
<evidence type="ECO:0000313" key="6">
    <source>
        <dbReference type="EMBL" id="RDB21100.1"/>
    </source>
</evidence>
<feature type="domain" description="Gamma-glutamylcyclotransferase AIG2-like" evidence="5">
    <location>
        <begin position="10"/>
        <end position="115"/>
    </location>
</feature>
<evidence type="ECO:0000259" key="5">
    <source>
        <dbReference type="Pfam" id="PF06094"/>
    </source>
</evidence>
<dbReference type="GO" id="GO:0003839">
    <property type="term" value="F:gamma-glutamylcyclotransferase activity"/>
    <property type="evidence" value="ECO:0007669"/>
    <property type="project" value="UniProtKB-EC"/>
</dbReference>
<dbReference type="STRING" id="39966.A0A369JIR8"/>
<feature type="active site" description="Proton acceptor" evidence="3">
    <location>
        <position position="79"/>
    </location>
</feature>
<reference evidence="6" key="1">
    <citation type="submission" date="2018-04" db="EMBL/GenBank/DDBJ databases">
        <title>Whole genome sequencing of Hypsizygus marmoreus.</title>
        <authorList>
            <person name="Choi I.-G."/>
            <person name="Min B."/>
            <person name="Kim J.-G."/>
            <person name="Kim S."/>
            <person name="Oh Y.-L."/>
            <person name="Kong W.-S."/>
            <person name="Park H."/>
            <person name="Jeong J."/>
            <person name="Song E.-S."/>
        </authorList>
    </citation>
    <scope>NUCLEOTIDE SEQUENCE [LARGE SCALE GENOMIC DNA]</scope>
    <source>
        <strain evidence="6">51987-8</strain>
    </source>
</reference>
<dbReference type="InParanoid" id="A0A369JIR8"/>
<dbReference type="OrthoDB" id="2924818at2759"/>
<dbReference type="SUPFAM" id="SSF110857">
    <property type="entry name" value="Gamma-glutamyl cyclotransferase-like"/>
    <property type="match status" value="1"/>
</dbReference>
<evidence type="ECO:0000256" key="3">
    <source>
        <dbReference type="PIRSR" id="PIRSR617939-1"/>
    </source>
</evidence>
<name>A0A369JIR8_HYPMA</name>
<dbReference type="InterPro" id="IPR017939">
    <property type="entry name" value="G-Glutamylcylcotransferase"/>
</dbReference>
<dbReference type="Proteomes" id="UP000076154">
    <property type="component" value="Unassembled WGS sequence"/>
</dbReference>
<gene>
    <name evidence="6" type="primary">GGCT</name>
    <name evidence="6" type="ORF">Hypma_011863</name>
</gene>
<dbReference type="EC" id="4.3.2.9" evidence="1"/>
<feature type="binding site" evidence="4">
    <location>
        <begin position="10"/>
        <end position="15"/>
    </location>
    <ligand>
        <name>substrate</name>
    </ligand>
</feature>
<dbReference type="InterPro" id="IPR036568">
    <property type="entry name" value="GGCT-like_sf"/>
</dbReference>
<dbReference type="AlphaFoldDB" id="A0A369JIR8"/>
<dbReference type="InterPro" id="IPR013024">
    <property type="entry name" value="GGCT-like"/>
</dbReference>
<evidence type="ECO:0000256" key="4">
    <source>
        <dbReference type="PIRSR" id="PIRSR617939-2"/>
    </source>
</evidence>
<feature type="binding site" evidence="4">
    <location>
        <position position="130"/>
    </location>
    <ligand>
        <name>substrate</name>
    </ligand>
</feature>
<sequence length="166" mass="18871">MSRFDTQSLYFAYGSNLWLQQMKLRCPGSKFVGIATLRDWKWIINTRGFANIVPSDGDIVHGMIFELIPHDEDKLDRYEGVPRAYIKRTIPVEFIGDTGYGVNIEGTTFIDALVYIDEIRVADGVPKAEYIGRINMGILDALQSGIPRTYVDEYLRRFIPADSLAN</sequence>
<dbReference type="InterPro" id="IPR009288">
    <property type="entry name" value="AIG2-like_dom"/>
</dbReference>